<accession>A0A2P2BYE7</accession>
<feature type="region of interest" description="Disordered" evidence="1">
    <location>
        <begin position="1"/>
        <end position="29"/>
    </location>
</feature>
<name>A0A2P2BYE7_9ZZZZ</name>
<organism evidence="2">
    <name type="scientific">metagenome</name>
    <dbReference type="NCBI Taxonomy" id="256318"/>
    <lineage>
        <taxon>unclassified sequences</taxon>
        <taxon>metagenomes</taxon>
    </lineage>
</organism>
<sequence length="208" mass="22347">MFRRKQAAEVEGSLESSTEDTTGLDLTAGPWDVSEIDLDDGVERVDLGGLLVAPSPGREVRLQVDEASQTVQAVLIANNEGAVELRPFAAPRNGDLWSTIRPQIAEDMEQRGGQCAEREGPHGTELVGWVPVQVTETEVAQQPSRVVGINGERWLLRATYLGAPAVNPDDSAEWEAVLGTVVVRRGSGAMPVGDPIPLILPPQARRQA</sequence>
<dbReference type="Pfam" id="PF12502">
    <property type="entry name" value="DUF3710"/>
    <property type="match status" value="1"/>
</dbReference>
<dbReference type="AlphaFoldDB" id="A0A2P2BYE7"/>
<gene>
    <name evidence="2" type="ORF">NOCA2210128</name>
</gene>
<dbReference type="EMBL" id="CZKA01000014">
    <property type="protein sequence ID" value="CUR54778.1"/>
    <property type="molecule type" value="Genomic_DNA"/>
</dbReference>
<protein>
    <recommendedName>
        <fullName evidence="3">DUF3710 domain-containing protein</fullName>
    </recommendedName>
</protein>
<reference evidence="2" key="1">
    <citation type="submission" date="2015-08" db="EMBL/GenBank/DDBJ databases">
        <authorList>
            <person name="Babu N.S."/>
            <person name="Beckwith C.J."/>
            <person name="Beseler K.G."/>
            <person name="Brison A."/>
            <person name="Carone J.V."/>
            <person name="Caskin T.P."/>
            <person name="Diamond M."/>
            <person name="Durham M.E."/>
            <person name="Foxe J.M."/>
            <person name="Go M."/>
            <person name="Henderson B.A."/>
            <person name="Jones I.B."/>
            <person name="McGettigan J.A."/>
            <person name="Micheletti S.J."/>
            <person name="Nasrallah M.E."/>
            <person name="Ortiz D."/>
            <person name="Piller C.R."/>
            <person name="Privatt S.R."/>
            <person name="Schneider S.L."/>
            <person name="Sharp S."/>
            <person name="Smith T.C."/>
            <person name="Stanton J.D."/>
            <person name="Ullery H.E."/>
            <person name="Wilson R.J."/>
            <person name="Serrano M.G."/>
            <person name="Buck G."/>
            <person name="Lee V."/>
            <person name="Wang Y."/>
            <person name="Carvalho R."/>
            <person name="Voegtly L."/>
            <person name="Shi R."/>
            <person name="Duckworth R."/>
            <person name="Johnson A."/>
            <person name="Loviza R."/>
            <person name="Walstead R."/>
            <person name="Shah Z."/>
            <person name="Kiflezghi M."/>
            <person name="Wade K."/>
            <person name="Ball S.L."/>
            <person name="Bradley K.W."/>
            <person name="Asai D.J."/>
            <person name="Bowman C.A."/>
            <person name="Russell D.A."/>
            <person name="Pope W.H."/>
            <person name="Jacobs-Sera D."/>
            <person name="Hendrix R.W."/>
            <person name="Hatfull G.F."/>
        </authorList>
    </citation>
    <scope>NUCLEOTIDE SEQUENCE</scope>
</reference>
<evidence type="ECO:0000313" key="2">
    <source>
        <dbReference type="EMBL" id="CUR54778.1"/>
    </source>
</evidence>
<dbReference type="InterPro" id="IPR022183">
    <property type="entry name" value="DUF3710"/>
</dbReference>
<evidence type="ECO:0000256" key="1">
    <source>
        <dbReference type="SAM" id="MobiDB-lite"/>
    </source>
</evidence>
<evidence type="ECO:0008006" key="3">
    <source>
        <dbReference type="Google" id="ProtNLM"/>
    </source>
</evidence>
<proteinExistence type="predicted"/>